<comment type="caution">
    <text evidence="1">The sequence shown here is derived from an EMBL/GenBank/DDBJ whole genome shotgun (WGS) entry which is preliminary data.</text>
</comment>
<evidence type="ECO:0000313" key="1">
    <source>
        <dbReference type="EMBL" id="RDB23859.1"/>
    </source>
</evidence>
<dbReference type="Proteomes" id="UP000076154">
    <property type="component" value="Unassembled WGS sequence"/>
</dbReference>
<name>A0A369JNQ0_HYPMA</name>
<reference evidence="1" key="1">
    <citation type="submission" date="2018-04" db="EMBL/GenBank/DDBJ databases">
        <title>Whole genome sequencing of Hypsizygus marmoreus.</title>
        <authorList>
            <person name="Choi I.-G."/>
            <person name="Min B."/>
            <person name="Kim J.-G."/>
            <person name="Kim S."/>
            <person name="Oh Y.-L."/>
            <person name="Kong W.-S."/>
            <person name="Park H."/>
            <person name="Jeong J."/>
            <person name="Song E.-S."/>
        </authorList>
    </citation>
    <scope>NUCLEOTIDE SEQUENCE [LARGE SCALE GENOMIC DNA]</scope>
    <source>
        <strain evidence="1">51987-8</strain>
    </source>
</reference>
<dbReference type="EMBL" id="LUEZ02000046">
    <property type="protein sequence ID" value="RDB23859.1"/>
    <property type="molecule type" value="Genomic_DNA"/>
</dbReference>
<gene>
    <name evidence="1" type="ORF">Hypma_009030</name>
</gene>
<organism evidence="1 2">
    <name type="scientific">Hypsizygus marmoreus</name>
    <name type="common">White beech mushroom</name>
    <name type="synonym">Agaricus marmoreus</name>
    <dbReference type="NCBI Taxonomy" id="39966"/>
    <lineage>
        <taxon>Eukaryota</taxon>
        <taxon>Fungi</taxon>
        <taxon>Dikarya</taxon>
        <taxon>Basidiomycota</taxon>
        <taxon>Agaricomycotina</taxon>
        <taxon>Agaricomycetes</taxon>
        <taxon>Agaricomycetidae</taxon>
        <taxon>Agaricales</taxon>
        <taxon>Tricholomatineae</taxon>
        <taxon>Lyophyllaceae</taxon>
        <taxon>Hypsizygus</taxon>
    </lineage>
</organism>
<dbReference type="InParanoid" id="A0A369JNQ0"/>
<dbReference type="AlphaFoldDB" id="A0A369JNQ0"/>
<sequence>MPKAFQGKFFSASLRKRLPFGFEIVGGHRADNGLAEVFLQLANLALHSSKVYIRLRTLRRRLPYLSTSEANGVRFKTGRGRSG</sequence>
<accession>A0A369JNQ0</accession>
<evidence type="ECO:0000313" key="2">
    <source>
        <dbReference type="Proteomes" id="UP000076154"/>
    </source>
</evidence>
<protein>
    <submittedName>
        <fullName evidence="1">Uncharacterized protein</fullName>
    </submittedName>
</protein>
<proteinExistence type="predicted"/>
<keyword evidence="2" id="KW-1185">Reference proteome</keyword>